<gene>
    <name evidence="1" type="ORF">PAUS00366_LOCUS14658</name>
</gene>
<dbReference type="SUPFAM" id="SSF48403">
    <property type="entry name" value="Ankyrin repeat"/>
    <property type="match status" value="1"/>
</dbReference>
<sequence>MVDERGGQEASNSQKKLSILKRQSEFPPFIQEAIDEWKEEDAGSFVTKIENKVLNLLKYNQYYGFDPTRGLNSDRDTEAQVELAIRFFPDLLSSKKGFYPIIWQLRSGSSNREFNSKAAVFIPLLAKLAIELKQCEEEERGGLVNHEWCVLMELASSNDYEKDHRDHDRLVNETCLAVIKRLRQMDLFVKEDISKYNLIRNICCETNFPEDRFRYLASWDPDSLFKPSDNGWLPLHYSVGNTQGIHTARPENINAFRTLLTFGMHHFPREMGGLFYNNTNGETPYQMACMKFGNEKVETILKDAIIKNQNNDDLDNIGPLVFAAIDENIHIDGVFFLLQRDPSVLNLKKQNIGNDVKLKK</sequence>
<name>A0A7S4ANY0_9STRA</name>
<organism evidence="1">
    <name type="scientific">Pseudo-nitzschia australis</name>
    <dbReference type="NCBI Taxonomy" id="44445"/>
    <lineage>
        <taxon>Eukaryota</taxon>
        <taxon>Sar</taxon>
        <taxon>Stramenopiles</taxon>
        <taxon>Ochrophyta</taxon>
        <taxon>Bacillariophyta</taxon>
        <taxon>Bacillariophyceae</taxon>
        <taxon>Bacillariophycidae</taxon>
        <taxon>Bacillariales</taxon>
        <taxon>Bacillariaceae</taxon>
        <taxon>Pseudo-nitzschia</taxon>
    </lineage>
</organism>
<evidence type="ECO:0000313" key="1">
    <source>
        <dbReference type="EMBL" id="CAE0721903.1"/>
    </source>
</evidence>
<dbReference type="EMBL" id="HBIX01020861">
    <property type="protein sequence ID" value="CAE0721903.1"/>
    <property type="molecule type" value="Transcribed_RNA"/>
</dbReference>
<dbReference type="InterPro" id="IPR036770">
    <property type="entry name" value="Ankyrin_rpt-contain_sf"/>
</dbReference>
<accession>A0A7S4ANY0</accession>
<proteinExistence type="predicted"/>
<protein>
    <recommendedName>
        <fullName evidence="2">Ankyrin repeat protein</fullName>
    </recommendedName>
</protein>
<reference evidence="1" key="1">
    <citation type="submission" date="2021-01" db="EMBL/GenBank/DDBJ databases">
        <authorList>
            <person name="Corre E."/>
            <person name="Pelletier E."/>
            <person name="Niang G."/>
            <person name="Scheremetjew M."/>
            <person name="Finn R."/>
            <person name="Kale V."/>
            <person name="Holt S."/>
            <person name="Cochrane G."/>
            <person name="Meng A."/>
            <person name="Brown T."/>
            <person name="Cohen L."/>
        </authorList>
    </citation>
    <scope>NUCLEOTIDE SEQUENCE</scope>
    <source>
        <strain evidence="1">10249 10 AB</strain>
    </source>
</reference>
<dbReference type="AlphaFoldDB" id="A0A7S4ANY0"/>
<evidence type="ECO:0008006" key="2">
    <source>
        <dbReference type="Google" id="ProtNLM"/>
    </source>
</evidence>